<dbReference type="Pfam" id="PF08700">
    <property type="entry name" value="VPS51_Exo84_N"/>
    <property type="match status" value="1"/>
</dbReference>
<keyword evidence="4" id="KW-0813">Transport</keyword>
<evidence type="ECO:0000256" key="1">
    <source>
        <dbReference type="ARBA" id="ARBA00004395"/>
    </source>
</evidence>
<dbReference type="PANTHER" id="PTHR31658:SF0">
    <property type="entry name" value="CONSERVED OLIGOMERIC GOLGI COMPLEX SUBUNIT 1"/>
    <property type="match status" value="1"/>
</dbReference>
<comment type="caution">
    <text evidence="8">The sequence shown here is derived from an EMBL/GenBank/DDBJ whole genome shotgun (WGS) entry which is preliminary data.</text>
</comment>
<evidence type="ECO:0000256" key="6">
    <source>
        <dbReference type="ARBA" id="ARBA00023034"/>
    </source>
</evidence>
<dbReference type="OrthoDB" id="46189at2759"/>
<dbReference type="InterPro" id="IPR033370">
    <property type="entry name" value="COG1"/>
</dbReference>
<dbReference type="GO" id="GO:0006891">
    <property type="term" value="P:intra-Golgi vesicle-mediated transport"/>
    <property type="evidence" value="ECO:0007669"/>
    <property type="project" value="InterPro"/>
</dbReference>
<dbReference type="GO" id="GO:0015031">
    <property type="term" value="P:protein transport"/>
    <property type="evidence" value="ECO:0007669"/>
    <property type="project" value="UniProtKB-KW"/>
</dbReference>
<keyword evidence="5" id="KW-0653">Protein transport</keyword>
<gene>
    <name evidence="8" type="ORF">HICCMSTLAB_LOCUS11098</name>
</gene>
<keyword evidence="6" id="KW-0333">Golgi apparatus</keyword>
<evidence type="ECO:0000256" key="3">
    <source>
        <dbReference type="ARBA" id="ARBA00020978"/>
    </source>
</evidence>
<dbReference type="GO" id="GO:0000139">
    <property type="term" value="C:Golgi membrane"/>
    <property type="evidence" value="ECO:0007669"/>
    <property type="project" value="UniProtKB-SubCell"/>
</dbReference>
<comment type="similarity">
    <text evidence="2">Belongs to the COG1 family.</text>
</comment>
<evidence type="ECO:0000256" key="5">
    <source>
        <dbReference type="ARBA" id="ARBA00022927"/>
    </source>
</evidence>
<evidence type="ECO:0000256" key="2">
    <source>
        <dbReference type="ARBA" id="ARBA00006653"/>
    </source>
</evidence>
<dbReference type="Proteomes" id="UP000786811">
    <property type="component" value="Unassembled WGS sequence"/>
</dbReference>
<proteinExistence type="inferred from homology"/>
<dbReference type="GO" id="GO:0017119">
    <property type="term" value="C:Golgi transport complex"/>
    <property type="evidence" value="ECO:0007669"/>
    <property type="project" value="InterPro"/>
</dbReference>
<comment type="subcellular location">
    <subcellularLocation>
        <location evidence="1">Golgi apparatus membrane</location>
        <topology evidence="1">Peripheral membrane protein</topology>
    </subcellularLocation>
</comment>
<evidence type="ECO:0000256" key="7">
    <source>
        <dbReference type="ARBA" id="ARBA00023136"/>
    </source>
</evidence>
<name>A0A8J2HL56_COTCN</name>
<dbReference type="PANTHER" id="PTHR31658">
    <property type="entry name" value="CONSERVED OLIGOMERIC GOLGI COMPLEX SUBUNIT 1"/>
    <property type="match status" value="1"/>
</dbReference>
<keyword evidence="9" id="KW-1185">Reference proteome</keyword>
<reference evidence="8" key="1">
    <citation type="submission" date="2021-04" db="EMBL/GenBank/DDBJ databases">
        <authorList>
            <person name="Chebbi M.A.C M."/>
        </authorList>
    </citation>
    <scope>NUCLEOTIDE SEQUENCE</scope>
</reference>
<accession>A0A8J2HL56</accession>
<dbReference type="EMBL" id="CAJNRD030001123">
    <property type="protein sequence ID" value="CAG5102604.1"/>
    <property type="molecule type" value="Genomic_DNA"/>
</dbReference>
<evidence type="ECO:0000313" key="8">
    <source>
        <dbReference type="EMBL" id="CAG5102604.1"/>
    </source>
</evidence>
<organism evidence="8 9">
    <name type="scientific">Cotesia congregata</name>
    <name type="common">Parasitoid wasp</name>
    <name type="synonym">Apanteles congregatus</name>
    <dbReference type="NCBI Taxonomy" id="51543"/>
    <lineage>
        <taxon>Eukaryota</taxon>
        <taxon>Metazoa</taxon>
        <taxon>Ecdysozoa</taxon>
        <taxon>Arthropoda</taxon>
        <taxon>Hexapoda</taxon>
        <taxon>Insecta</taxon>
        <taxon>Pterygota</taxon>
        <taxon>Neoptera</taxon>
        <taxon>Endopterygota</taxon>
        <taxon>Hymenoptera</taxon>
        <taxon>Apocrita</taxon>
        <taxon>Ichneumonoidea</taxon>
        <taxon>Braconidae</taxon>
        <taxon>Microgastrinae</taxon>
        <taxon>Cotesia</taxon>
    </lineage>
</organism>
<protein>
    <recommendedName>
        <fullName evidence="3">Conserved oligomeric Golgi complex subunit 1</fullName>
    </recommendedName>
</protein>
<dbReference type="AlphaFoldDB" id="A0A8J2HL56"/>
<sequence>MFFRQVVSSYRGTGTIIDITLKLIIKMSQKNYLNLDINKLFEDHTIKEIEQIAKKIQAESDHKKIELRTLVGERYRDLIQAADTIAEMKTTTECVIKRMGAIEDTFKDLQQKYLIGFKIDPREKVLEKREFDSWDAIIVQIKILMDIPEYIWSAIDDRDLLRASQLFILAQHIHYTLILQVGHNPLKSKFPVVIKQWSSISNFRRIISEECNHTLKSIDLSPELAANCLTSLLLLEKTQSKVLLKKLIELRCKAVESIVLSNDNLSVKHKIKFAVKLLMDTVALIYKCFINLNQHQGGLITQYITAIEALEAVNMLAYCDSDTELITDCLPELTKEHKLFTHDSYFPLKLPELHSELTGWLTWIHSFTNQHVTRLLTVITSVRGVYNIREEAVAIQLPENWSNIWRDVSLPTVNFWTDYFHPLLTQRVKEIIAARWEESLLDLKNKLTCFLIKLNNDKFDYPESDLRWYLWKDSPTDIPQKLTKLNNASDFINKRSLLMKARGYSPNLVQLCQEFDDDLKKLLIDLELYLYESEKITSVINSDDLLSINLASLFDKFNDRSAVHDDLQRISALMIDNLIGFIKNKCINPDSCYGKCDINIIVMARFLQALTWLCTNLNKCFTLSKISGLTISNVKWQAICDKIRDESFAIWGLWAKKYRLVVKDYVNKILKADFSDGSSVRSIVSEWERVTIEEEAEDGERIKSEILVPYQPSAALHRFFATIIRDLNKVVTHTVPKKILADVVEGIVEELEDFYGSVAKNNLRQKQAFQVLLDVKYVALLMVPRENKILNDKLDNVCGSILEKIDPFDSDVFSPFIHVNVKKSVQRSLLLYGNLIPHLEQLHSVLGARGELGDSGKSITNPPGVLAVCTGAPWFPPLAVTVPSRNLPLIPVAMPDKLQRKKVVKEHTRSDSTGASIKSGAAAFFGAMGSDWFSTS</sequence>
<evidence type="ECO:0000313" key="9">
    <source>
        <dbReference type="Proteomes" id="UP000786811"/>
    </source>
</evidence>
<keyword evidence="7" id="KW-0472">Membrane</keyword>
<evidence type="ECO:0000256" key="4">
    <source>
        <dbReference type="ARBA" id="ARBA00022448"/>
    </source>
</evidence>